<dbReference type="Proteomes" id="UP000198964">
    <property type="component" value="Unassembled WGS sequence"/>
</dbReference>
<evidence type="ECO:0000313" key="1">
    <source>
        <dbReference type="EMBL" id="SFF23753.1"/>
    </source>
</evidence>
<reference evidence="1 2" key="1">
    <citation type="submission" date="2016-10" db="EMBL/GenBank/DDBJ databases">
        <authorList>
            <person name="de Groot N.N."/>
        </authorList>
    </citation>
    <scope>NUCLEOTIDE SEQUENCE [LARGE SCALE GENOMIC DNA]</scope>
    <source>
        <strain evidence="1 2">CGMCC 1.9156</strain>
    </source>
</reference>
<protein>
    <recommendedName>
        <fullName evidence="3">Cysteine-rich CWC</fullName>
    </recommendedName>
</protein>
<dbReference type="STRING" id="655355.SAMN05216283_103230"/>
<dbReference type="RefSeq" id="WP_093919647.1">
    <property type="nucleotide sequence ID" value="NZ_FONW01000003.1"/>
</dbReference>
<accession>A0A1I2H2Y3</accession>
<gene>
    <name evidence="1" type="ORF">SAMN05216283_103230</name>
</gene>
<dbReference type="Pfam" id="PF14375">
    <property type="entry name" value="Cys_rich_CWC"/>
    <property type="match status" value="1"/>
</dbReference>
<evidence type="ECO:0000313" key="2">
    <source>
        <dbReference type="Proteomes" id="UP000198964"/>
    </source>
</evidence>
<dbReference type="EMBL" id="FONW01000003">
    <property type="protein sequence ID" value="SFF23753.1"/>
    <property type="molecule type" value="Genomic_DNA"/>
</dbReference>
<dbReference type="InterPro" id="IPR032720">
    <property type="entry name" value="Cys_rich_CWC"/>
</dbReference>
<keyword evidence="2" id="KW-1185">Reference proteome</keyword>
<dbReference type="AlphaFoldDB" id="A0A1I2H2Y3"/>
<organism evidence="1 2">
    <name type="scientific">Sunxiuqinia elliptica</name>
    <dbReference type="NCBI Taxonomy" id="655355"/>
    <lineage>
        <taxon>Bacteria</taxon>
        <taxon>Pseudomonadati</taxon>
        <taxon>Bacteroidota</taxon>
        <taxon>Bacteroidia</taxon>
        <taxon>Marinilabiliales</taxon>
        <taxon>Prolixibacteraceae</taxon>
        <taxon>Sunxiuqinia</taxon>
    </lineage>
</organism>
<sequence length="69" mass="7821">MNNKYEEHECANCGCLMECTGSVNCWCLELTIPEEVQDFIAASFDGCLCRNCIAEMIEKMKNYSGLKEI</sequence>
<name>A0A1I2H2Y3_9BACT</name>
<evidence type="ECO:0008006" key="3">
    <source>
        <dbReference type="Google" id="ProtNLM"/>
    </source>
</evidence>
<proteinExistence type="predicted"/>